<gene>
    <name evidence="1" type="ORF">OLEA9_A096792</name>
</gene>
<reference evidence="1 2" key="1">
    <citation type="submission" date="2019-12" db="EMBL/GenBank/DDBJ databases">
        <authorList>
            <person name="Alioto T."/>
            <person name="Alioto T."/>
            <person name="Gomez Garrido J."/>
        </authorList>
    </citation>
    <scope>NUCLEOTIDE SEQUENCE [LARGE SCALE GENOMIC DNA]</scope>
</reference>
<proteinExistence type="predicted"/>
<comment type="caution">
    <text evidence="1">The sequence shown here is derived from an EMBL/GenBank/DDBJ whole genome shotgun (WGS) entry which is preliminary data.</text>
</comment>
<evidence type="ECO:0000313" key="1">
    <source>
        <dbReference type="EMBL" id="CAA2959906.1"/>
    </source>
</evidence>
<protein>
    <submittedName>
        <fullName evidence="1">Pentatricopeptide repeat-containing At1g74850, chloroplastic</fullName>
    </submittedName>
</protein>
<dbReference type="Gramene" id="OE9A096792T1">
    <property type="protein sequence ID" value="OE9A096792C1"/>
    <property type="gene ID" value="OE9A096792"/>
</dbReference>
<keyword evidence="2" id="KW-1185">Reference proteome</keyword>
<dbReference type="Proteomes" id="UP000594638">
    <property type="component" value="Unassembled WGS sequence"/>
</dbReference>
<dbReference type="EMBL" id="CACTIH010000353">
    <property type="protein sequence ID" value="CAA2959906.1"/>
    <property type="molecule type" value="Genomic_DNA"/>
</dbReference>
<organism evidence="1 2">
    <name type="scientific">Olea europaea subsp. europaea</name>
    <dbReference type="NCBI Taxonomy" id="158383"/>
    <lineage>
        <taxon>Eukaryota</taxon>
        <taxon>Viridiplantae</taxon>
        <taxon>Streptophyta</taxon>
        <taxon>Embryophyta</taxon>
        <taxon>Tracheophyta</taxon>
        <taxon>Spermatophyta</taxon>
        <taxon>Magnoliopsida</taxon>
        <taxon>eudicotyledons</taxon>
        <taxon>Gunneridae</taxon>
        <taxon>Pentapetalae</taxon>
        <taxon>asterids</taxon>
        <taxon>lamiids</taxon>
        <taxon>Lamiales</taxon>
        <taxon>Oleaceae</taxon>
        <taxon>Oleeae</taxon>
        <taxon>Olea</taxon>
    </lineage>
</organism>
<name>A0A8S0Q5M7_OLEEU</name>
<dbReference type="OrthoDB" id="1745411at2759"/>
<accession>A0A8S0Q5M7</accession>
<dbReference type="AlphaFoldDB" id="A0A8S0Q5M7"/>
<sequence length="146" mass="16346">MWPGGACTAILDWLNNTQEMLINREDLPQLVTVVVVRLQMEKSSITRDFPVAKAAYSLLKDSVSSTFCFPGWNKGRIIRQNSQLKRILSSTDPSSEVSDMNKIVALSNSSFPRLETKTSMGEFKQRSSSETEVRIRTNTELMPSAA</sequence>
<evidence type="ECO:0000313" key="2">
    <source>
        <dbReference type="Proteomes" id="UP000594638"/>
    </source>
</evidence>